<dbReference type="OrthoDB" id="2426083at2759"/>
<evidence type="ECO:0000313" key="2">
    <source>
        <dbReference type="Proteomes" id="UP000077051"/>
    </source>
</evidence>
<name>A0A168P3F4_MUCCL</name>
<comment type="caution">
    <text evidence="1">The sequence shown here is derived from an EMBL/GenBank/DDBJ whole genome shotgun (WGS) entry which is preliminary data.</text>
</comment>
<gene>
    <name evidence="1" type="ORF">MUCCIDRAFT_107714</name>
</gene>
<proteinExistence type="predicted"/>
<reference evidence="1 2" key="1">
    <citation type="submission" date="2015-06" db="EMBL/GenBank/DDBJ databases">
        <title>Expansion of signal transduction pathways in fungi by whole-genome duplication.</title>
        <authorList>
            <consortium name="DOE Joint Genome Institute"/>
            <person name="Corrochano L.M."/>
            <person name="Kuo A."/>
            <person name="Marcet-Houben M."/>
            <person name="Polaino S."/>
            <person name="Salamov A."/>
            <person name="Villalobos J.M."/>
            <person name="Alvarez M.I."/>
            <person name="Avalos J."/>
            <person name="Benito E.P."/>
            <person name="Benoit I."/>
            <person name="Burger G."/>
            <person name="Camino L.P."/>
            <person name="Canovas D."/>
            <person name="Cerda-Olmedo E."/>
            <person name="Cheng J.-F."/>
            <person name="Dominguez A."/>
            <person name="Elias M."/>
            <person name="Eslava A.P."/>
            <person name="Glaser F."/>
            <person name="Grimwood J."/>
            <person name="Gutierrez G."/>
            <person name="Heitman J."/>
            <person name="Henrissat B."/>
            <person name="Iturriaga E.A."/>
            <person name="Lang B.F."/>
            <person name="Lavin J.L."/>
            <person name="Lee S."/>
            <person name="Li W."/>
            <person name="Lindquist E."/>
            <person name="Lopez-Garcia S."/>
            <person name="Luque E.M."/>
            <person name="Marcos A.T."/>
            <person name="Martin J."/>
            <person name="Mccluskey K."/>
            <person name="Medina H.R."/>
            <person name="Miralles-Duran A."/>
            <person name="Miyazaki A."/>
            <person name="Munoz-Torres E."/>
            <person name="Oguiza J.A."/>
            <person name="Ohm R."/>
            <person name="Olmedo M."/>
            <person name="Orejas M."/>
            <person name="Ortiz-Castellanos L."/>
            <person name="Pisabarro A.G."/>
            <person name="Rodriguez-Romero J."/>
            <person name="Ruiz-Herrera J."/>
            <person name="Ruiz-Vazquez R."/>
            <person name="Sanz C."/>
            <person name="Schackwitz W."/>
            <person name="Schmutz J."/>
            <person name="Shahriari M."/>
            <person name="Shelest E."/>
            <person name="Silva-Franco F."/>
            <person name="Soanes D."/>
            <person name="Syed K."/>
            <person name="Tagua V.G."/>
            <person name="Talbot N.J."/>
            <person name="Thon M."/>
            <person name="De Vries R.P."/>
            <person name="Wiebenga A."/>
            <person name="Yadav J.S."/>
            <person name="Braun E.L."/>
            <person name="Baker S."/>
            <person name="Garre V."/>
            <person name="Horwitz B."/>
            <person name="Torres-Martinez S."/>
            <person name="Idnurm A."/>
            <person name="Herrera-Estrella A."/>
            <person name="Gabaldon T."/>
            <person name="Grigoriev I.V."/>
        </authorList>
    </citation>
    <scope>NUCLEOTIDE SEQUENCE [LARGE SCALE GENOMIC DNA]</scope>
    <source>
        <strain evidence="1 2">CBS 277.49</strain>
    </source>
</reference>
<dbReference type="VEuPathDB" id="FungiDB:MUCCIDRAFT_107714"/>
<dbReference type="EMBL" id="AMYB01000002">
    <property type="protein sequence ID" value="OAD07111.1"/>
    <property type="molecule type" value="Genomic_DNA"/>
</dbReference>
<keyword evidence="2" id="KW-1185">Reference proteome</keyword>
<evidence type="ECO:0000313" key="1">
    <source>
        <dbReference type="EMBL" id="OAD07111.1"/>
    </source>
</evidence>
<accession>A0A168P3F4</accession>
<dbReference type="STRING" id="747725.A0A168P3F4"/>
<organism evidence="1 2">
    <name type="scientific">Mucor lusitanicus CBS 277.49</name>
    <dbReference type="NCBI Taxonomy" id="747725"/>
    <lineage>
        <taxon>Eukaryota</taxon>
        <taxon>Fungi</taxon>
        <taxon>Fungi incertae sedis</taxon>
        <taxon>Mucoromycota</taxon>
        <taxon>Mucoromycotina</taxon>
        <taxon>Mucoromycetes</taxon>
        <taxon>Mucorales</taxon>
        <taxon>Mucorineae</taxon>
        <taxon>Mucoraceae</taxon>
        <taxon>Mucor</taxon>
    </lineage>
</organism>
<dbReference type="AlphaFoldDB" id="A0A168P3F4"/>
<protein>
    <submittedName>
        <fullName evidence="1">Uncharacterized protein</fullName>
    </submittedName>
</protein>
<sequence length="190" mass="20772">MSLQPPVPKTTLFKFVTILQNPQLLGFQSPSPPSPNAPPAFKMMAAPYCIQRSSELSQDGGYLSQRCTGATSSSPIRYLGFPLLTSVKQRNSFLDQLTDKIRLGCQIHKQRALSVRGCATALNSPVLSQLWYVLCVVTVPVDTLDSIQSVISQFINFRISPQIGYLTLFSSRSQGGLGILNPKLQQGALQ</sequence>
<dbReference type="Proteomes" id="UP000077051">
    <property type="component" value="Unassembled WGS sequence"/>
</dbReference>